<dbReference type="Pfam" id="PF02311">
    <property type="entry name" value="AraC_binding"/>
    <property type="match status" value="1"/>
</dbReference>
<gene>
    <name evidence="5" type="ORF">BXY53_0478</name>
</gene>
<dbReference type="Pfam" id="PF12833">
    <property type="entry name" value="HTH_18"/>
    <property type="match status" value="1"/>
</dbReference>
<evidence type="ECO:0000313" key="6">
    <source>
        <dbReference type="Proteomes" id="UP000266273"/>
    </source>
</evidence>
<dbReference type="PROSITE" id="PS01124">
    <property type="entry name" value="HTH_ARAC_FAMILY_2"/>
    <property type="match status" value="1"/>
</dbReference>
<keyword evidence="1" id="KW-0805">Transcription regulation</keyword>
<dbReference type="Proteomes" id="UP000266273">
    <property type="component" value="Unassembled WGS sequence"/>
</dbReference>
<keyword evidence="3" id="KW-0804">Transcription</keyword>
<dbReference type="OrthoDB" id="110167at2"/>
<comment type="caution">
    <text evidence="5">The sequence shown here is derived from an EMBL/GenBank/DDBJ whole genome shotgun (WGS) entry which is preliminary data.</text>
</comment>
<evidence type="ECO:0000256" key="2">
    <source>
        <dbReference type="ARBA" id="ARBA00023125"/>
    </source>
</evidence>
<dbReference type="InterPro" id="IPR037923">
    <property type="entry name" value="HTH-like"/>
</dbReference>
<sequence>MQMRTQQDMLREAPLAHGESATLWREPRYGDLECLTATFRTHVYERHTHETYVIGTIVAGCERFEIAGVAHAARPGDLCFVNPDTVHDGRPEGAGYAYRMIYPSIDLITDIATDIMGKSPKGTLTFDAPVVRDPELSTAFLDTHQAMQGSEDALCVDEAMISVLRRMLVRHARLDAEDEHLRNERGAVIRTKDYLEANLPENVDLATLAQIAGLSRSHLIRAFKQETGLTPHAFLVDRRVRLARRLLRSGLTPVEVAAAAGFADQPHMTRAFKARIGVTPGAFARMT</sequence>
<evidence type="ECO:0000313" key="5">
    <source>
        <dbReference type="EMBL" id="RIA55413.1"/>
    </source>
</evidence>
<dbReference type="SUPFAM" id="SSF46689">
    <property type="entry name" value="Homeodomain-like"/>
    <property type="match status" value="2"/>
</dbReference>
<dbReference type="AlphaFoldDB" id="A0A397Q3B4"/>
<accession>A0A397Q3B4</accession>
<name>A0A397Q3B4_9HYPH</name>
<dbReference type="PANTHER" id="PTHR46796:SF2">
    <property type="entry name" value="TRANSCRIPTIONAL REGULATORY PROTEIN"/>
    <property type="match status" value="1"/>
</dbReference>
<dbReference type="GO" id="GO:0003700">
    <property type="term" value="F:DNA-binding transcription factor activity"/>
    <property type="evidence" value="ECO:0007669"/>
    <property type="project" value="InterPro"/>
</dbReference>
<dbReference type="InterPro" id="IPR003313">
    <property type="entry name" value="AraC-bd"/>
</dbReference>
<proteinExistence type="predicted"/>
<reference evidence="5 6" key="1">
    <citation type="submission" date="2018-08" db="EMBL/GenBank/DDBJ databases">
        <title>Genomic Encyclopedia of Archaeal and Bacterial Type Strains, Phase II (KMG-II): from individual species to whole genera.</title>
        <authorList>
            <person name="Goeker M."/>
        </authorList>
    </citation>
    <scope>NUCLEOTIDE SEQUENCE [LARGE SCALE GENOMIC DNA]</scope>
    <source>
        <strain evidence="5 6">DSM 5002</strain>
    </source>
</reference>
<dbReference type="Gene3D" id="2.60.120.10">
    <property type="entry name" value="Jelly Rolls"/>
    <property type="match status" value="1"/>
</dbReference>
<keyword evidence="2" id="KW-0238">DNA-binding</keyword>
<dbReference type="EMBL" id="QXDF01000001">
    <property type="protein sequence ID" value="RIA55413.1"/>
    <property type="molecule type" value="Genomic_DNA"/>
</dbReference>
<evidence type="ECO:0000259" key="4">
    <source>
        <dbReference type="PROSITE" id="PS01124"/>
    </source>
</evidence>
<dbReference type="Gene3D" id="1.10.10.60">
    <property type="entry name" value="Homeodomain-like"/>
    <property type="match status" value="1"/>
</dbReference>
<evidence type="ECO:0000256" key="1">
    <source>
        <dbReference type="ARBA" id="ARBA00023015"/>
    </source>
</evidence>
<dbReference type="InterPro" id="IPR018060">
    <property type="entry name" value="HTH_AraC"/>
</dbReference>
<dbReference type="InterPro" id="IPR050204">
    <property type="entry name" value="AraC_XylS_family_regulators"/>
</dbReference>
<feature type="domain" description="HTH araC/xylS-type" evidence="4">
    <location>
        <begin position="189"/>
        <end position="286"/>
    </location>
</feature>
<dbReference type="PANTHER" id="PTHR46796">
    <property type="entry name" value="HTH-TYPE TRANSCRIPTIONAL ACTIVATOR RHAS-RELATED"/>
    <property type="match status" value="1"/>
</dbReference>
<dbReference type="GO" id="GO:0043565">
    <property type="term" value="F:sequence-specific DNA binding"/>
    <property type="evidence" value="ECO:0007669"/>
    <property type="project" value="InterPro"/>
</dbReference>
<keyword evidence="6" id="KW-1185">Reference proteome</keyword>
<protein>
    <submittedName>
        <fullName evidence="5">AraC family transcriptional regulator</fullName>
    </submittedName>
</protein>
<dbReference type="InterPro" id="IPR014710">
    <property type="entry name" value="RmlC-like_jellyroll"/>
</dbReference>
<dbReference type="InterPro" id="IPR009057">
    <property type="entry name" value="Homeodomain-like_sf"/>
</dbReference>
<dbReference type="SMART" id="SM00342">
    <property type="entry name" value="HTH_ARAC"/>
    <property type="match status" value="1"/>
</dbReference>
<evidence type="ECO:0000256" key="3">
    <source>
        <dbReference type="ARBA" id="ARBA00023163"/>
    </source>
</evidence>
<dbReference type="SUPFAM" id="SSF51215">
    <property type="entry name" value="Regulatory protein AraC"/>
    <property type="match status" value="1"/>
</dbReference>
<organism evidence="5 6">
    <name type="scientific">Dichotomicrobium thermohalophilum</name>
    <dbReference type="NCBI Taxonomy" id="933063"/>
    <lineage>
        <taxon>Bacteria</taxon>
        <taxon>Pseudomonadati</taxon>
        <taxon>Pseudomonadota</taxon>
        <taxon>Alphaproteobacteria</taxon>
        <taxon>Hyphomicrobiales</taxon>
        <taxon>Hyphomicrobiaceae</taxon>
        <taxon>Dichotomicrobium</taxon>
    </lineage>
</organism>